<comment type="caution">
    <text evidence="2">The sequence shown here is derived from an EMBL/GenBank/DDBJ whole genome shotgun (WGS) entry which is preliminary data.</text>
</comment>
<dbReference type="GO" id="GO:0016137">
    <property type="term" value="P:glycoside metabolic process"/>
    <property type="evidence" value="ECO:0007669"/>
    <property type="project" value="UniProtKB-ARBA"/>
</dbReference>
<evidence type="ECO:0000256" key="1">
    <source>
        <dbReference type="ARBA" id="ARBA00022833"/>
    </source>
</evidence>
<keyword evidence="3" id="KW-1185">Reference proteome</keyword>
<dbReference type="RefSeq" id="WP_132146950.1">
    <property type="nucleotide sequence ID" value="NZ_SLWR01000003.1"/>
</dbReference>
<dbReference type="Pfam" id="PF02585">
    <property type="entry name" value="PIG-L"/>
    <property type="match status" value="1"/>
</dbReference>
<gene>
    <name evidence="2" type="ORF">EV646_103278</name>
</gene>
<dbReference type="PANTHER" id="PTHR12993">
    <property type="entry name" value="N-ACETYLGLUCOSAMINYL-PHOSPHATIDYLINOSITOL DE-N-ACETYLASE-RELATED"/>
    <property type="match status" value="1"/>
</dbReference>
<dbReference type="OrthoDB" id="116799at2"/>
<keyword evidence="1" id="KW-0862">Zinc</keyword>
<reference evidence="2 3" key="1">
    <citation type="journal article" date="2015" name="Stand. Genomic Sci.">
        <title>Genomic Encyclopedia of Bacterial and Archaeal Type Strains, Phase III: the genomes of soil and plant-associated and newly described type strains.</title>
        <authorList>
            <person name="Whitman W.B."/>
            <person name="Woyke T."/>
            <person name="Klenk H.P."/>
            <person name="Zhou Y."/>
            <person name="Lilburn T.G."/>
            <person name="Beck B.J."/>
            <person name="De Vos P."/>
            <person name="Vandamme P."/>
            <person name="Eisen J.A."/>
            <person name="Garrity G."/>
            <person name="Hugenholtz P."/>
            <person name="Kyrpides N.C."/>
        </authorList>
    </citation>
    <scope>NUCLEOTIDE SEQUENCE [LARGE SCALE GENOMIC DNA]</scope>
    <source>
        <strain evidence="2 3">VKM Ac-2541</strain>
    </source>
</reference>
<dbReference type="InterPro" id="IPR003737">
    <property type="entry name" value="GlcNAc_PI_deacetylase-related"/>
</dbReference>
<dbReference type="PANTHER" id="PTHR12993:SF11">
    <property type="entry name" value="N-ACETYLGLUCOSAMINYL-PHOSPHATIDYLINOSITOL DE-N-ACETYLASE"/>
    <property type="match status" value="1"/>
</dbReference>
<dbReference type="InterPro" id="IPR024078">
    <property type="entry name" value="LmbE-like_dom_sf"/>
</dbReference>
<proteinExistence type="predicted"/>
<organism evidence="2 3">
    <name type="scientific">Kribbella antiqua</name>
    <dbReference type="NCBI Taxonomy" id="2512217"/>
    <lineage>
        <taxon>Bacteria</taxon>
        <taxon>Bacillati</taxon>
        <taxon>Actinomycetota</taxon>
        <taxon>Actinomycetes</taxon>
        <taxon>Propionibacteriales</taxon>
        <taxon>Kribbellaceae</taxon>
        <taxon>Kribbella</taxon>
    </lineage>
</organism>
<accession>A0A4V2S4R8</accession>
<dbReference type="GO" id="GO:0016811">
    <property type="term" value="F:hydrolase activity, acting on carbon-nitrogen (but not peptide) bonds, in linear amides"/>
    <property type="evidence" value="ECO:0007669"/>
    <property type="project" value="TreeGrafter"/>
</dbReference>
<dbReference type="Proteomes" id="UP000295573">
    <property type="component" value="Unassembled WGS sequence"/>
</dbReference>
<dbReference type="SUPFAM" id="SSF102588">
    <property type="entry name" value="LmbE-like"/>
    <property type="match status" value="1"/>
</dbReference>
<dbReference type="Gene3D" id="3.40.50.10320">
    <property type="entry name" value="LmbE-like"/>
    <property type="match status" value="1"/>
</dbReference>
<protein>
    <submittedName>
        <fullName evidence="2">LmbE family N-acetylglucosaminyl deacetylase</fullName>
    </submittedName>
</protein>
<evidence type="ECO:0000313" key="2">
    <source>
        <dbReference type="EMBL" id="TCO49300.1"/>
    </source>
</evidence>
<evidence type="ECO:0000313" key="3">
    <source>
        <dbReference type="Proteomes" id="UP000295573"/>
    </source>
</evidence>
<sequence length="247" mass="26608">MTVPAQRTRPVAEDLGTVLGVWAHPDDEAFLSAGLMAALSDAGHRVVVATATYGELGSPDPVSPEELAATRREEMRVSLEGVGVREHRWLGYRDGFCADATDGEAAVAGLIEEVEPDTILTFGPDGVTGHSDHQAVSAWTTAAWQASGARARLLYATLTPRYYAEWGEVSERLGIWMSDDRPVTADDELAVHVVLTGTQLDRKIAALRAHVSQTTGLLTEVGPEAFRRWWSIEAFVAASPALADCVR</sequence>
<name>A0A4V2S4R8_9ACTN</name>
<dbReference type="AlphaFoldDB" id="A0A4V2S4R8"/>
<dbReference type="EMBL" id="SLWR01000003">
    <property type="protein sequence ID" value="TCO49300.1"/>
    <property type="molecule type" value="Genomic_DNA"/>
</dbReference>